<dbReference type="InterPro" id="IPR036465">
    <property type="entry name" value="vWFA_dom_sf"/>
</dbReference>
<feature type="signal peptide" evidence="1">
    <location>
        <begin position="1"/>
        <end position="23"/>
    </location>
</feature>
<sequence length="246" mass="27298">MKRFWALILAAALLLNEWCVVNSVPRRNGTSTTASELSGILKKIVSPCTTEQTNCNNPDLDIVFALDSSSSINDTEFKAQKYATNMIAEFIDRHSPIAPDGTRVGALTFATDVVREFELNEHTGLESVQGYIDAIGRRMGGTNTKLALETAQLMFEDMFLEESWKLIWLHTDRVSNRGGPRPRATSIKKQGWIICVVVIGNHENVDEIDDIASPGCVVKFGSFTEYAKVAKKAQDPDQFDEFGYQG</sequence>
<dbReference type="CDD" id="cd01450">
    <property type="entry name" value="vWFA_subfamily_ECM"/>
    <property type="match status" value="1"/>
</dbReference>
<dbReference type="SMART" id="SM00327">
    <property type="entry name" value="VWA"/>
    <property type="match status" value="1"/>
</dbReference>
<dbReference type="OrthoDB" id="6132182at2759"/>
<evidence type="ECO:0000259" key="2">
    <source>
        <dbReference type="PROSITE" id="PS50234"/>
    </source>
</evidence>
<evidence type="ECO:0000256" key="1">
    <source>
        <dbReference type="SAM" id="SignalP"/>
    </source>
</evidence>
<dbReference type="Pfam" id="PF00092">
    <property type="entry name" value="VWA"/>
    <property type="match status" value="1"/>
</dbReference>
<dbReference type="AlphaFoldDB" id="A0A1S3HFN0"/>
<dbReference type="STRING" id="7574.A0A1S3HFN0"/>
<dbReference type="GeneID" id="106154890"/>
<dbReference type="InParanoid" id="A0A1S3HFN0"/>
<dbReference type="InterPro" id="IPR050525">
    <property type="entry name" value="ECM_Assembly_Org"/>
</dbReference>
<dbReference type="RefSeq" id="XP_013384883.1">
    <property type="nucleotide sequence ID" value="XM_013529429.1"/>
</dbReference>
<name>A0A1S3HFN0_LINAN</name>
<proteinExistence type="predicted"/>
<dbReference type="InterPro" id="IPR002035">
    <property type="entry name" value="VWF_A"/>
</dbReference>
<dbReference type="Proteomes" id="UP000085678">
    <property type="component" value="Unplaced"/>
</dbReference>
<accession>A0A1S3HFN0</accession>
<dbReference type="PANTHER" id="PTHR24020:SF87">
    <property type="entry name" value="COLLAGEN ALPHA-1(VI) CHAIN-LIKE"/>
    <property type="match status" value="1"/>
</dbReference>
<feature type="chain" id="PRO_5010373471" evidence="1">
    <location>
        <begin position="24"/>
        <end position="246"/>
    </location>
</feature>
<evidence type="ECO:0000313" key="3">
    <source>
        <dbReference type="Proteomes" id="UP000085678"/>
    </source>
</evidence>
<dbReference type="KEGG" id="lak:106154890"/>
<feature type="domain" description="VWFA" evidence="2">
    <location>
        <begin position="61"/>
        <end position="233"/>
    </location>
</feature>
<dbReference type="PROSITE" id="PS50234">
    <property type="entry name" value="VWFA"/>
    <property type="match status" value="1"/>
</dbReference>
<evidence type="ECO:0000313" key="4">
    <source>
        <dbReference type="RefSeq" id="XP_013384883.1"/>
    </source>
</evidence>
<dbReference type="PANTHER" id="PTHR24020">
    <property type="entry name" value="COLLAGEN ALPHA"/>
    <property type="match status" value="1"/>
</dbReference>
<organism evidence="3 4">
    <name type="scientific">Lingula anatina</name>
    <name type="common">Brachiopod</name>
    <name type="synonym">Lingula unguis</name>
    <dbReference type="NCBI Taxonomy" id="7574"/>
    <lineage>
        <taxon>Eukaryota</taxon>
        <taxon>Metazoa</taxon>
        <taxon>Spiralia</taxon>
        <taxon>Lophotrochozoa</taxon>
        <taxon>Brachiopoda</taxon>
        <taxon>Linguliformea</taxon>
        <taxon>Lingulata</taxon>
        <taxon>Lingulida</taxon>
        <taxon>Linguloidea</taxon>
        <taxon>Lingulidae</taxon>
        <taxon>Lingula</taxon>
    </lineage>
</organism>
<dbReference type="Gene3D" id="3.40.50.410">
    <property type="entry name" value="von Willebrand factor, type A domain"/>
    <property type="match status" value="1"/>
</dbReference>
<reference evidence="4" key="1">
    <citation type="submission" date="2025-08" db="UniProtKB">
        <authorList>
            <consortium name="RefSeq"/>
        </authorList>
    </citation>
    <scope>IDENTIFICATION</scope>
    <source>
        <tissue evidence="4">Gonads</tissue>
    </source>
</reference>
<dbReference type="SUPFAM" id="SSF53300">
    <property type="entry name" value="vWA-like"/>
    <property type="match status" value="1"/>
</dbReference>
<keyword evidence="3" id="KW-1185">Reference proteome</keyword>
<dbReference type="PRINTS" id="PR00453">
    <property type="entry name" value="VWFADOMAIN"/>
</dbReference>
<gene>
    <name evidence="4" type="primary">LOC106154890</name>
</gene>
<protein>
    <submittedName>
        <fullName evidence="4">Uncharacterized protein LOC106154890</fullName>
    </submittedName>
</protein>
<keyword evidence="1" id="KW-0732">Signal</keyword>